<reference evidence="3 4" key="1">
    <citation type="journal article" date="2019" name="Nat. Ecol. Evol.">
        <title>Megaphylogeny resolves global patterns of mushroom evolution.</title>
        <authorList>
            <person name="Varga T."/>
            <person name="Krizsan K."/>
            <person name="Foldi C."/>
            <person name="Dima B."/>
            <person name="Sanchez-Garcia M."/>
            <person name="Sanchez-Ramirez S."/>
            <person name="Szollosi G.J."/>
            <person name="Szarkandi J.G."/>
            <person name="Papp V."/>
            <person name="Albert L."/>
            <person name="Andreopoulos W."/>
            <person name="Angelini C."/>
            <person name="Antonin V."/>
            <person name="Barry K.W."/>
            <person name="Bougher N.L."/>
            <person name="Buchanan P."/>
            <person name="Buyck B."/>
            <person name="Bense V."/>
            <person name="Catcheside P."/>
            <person name="Chovatia M."/>
            <person name="Cooper J."/>
            <person name="Damon W."/>
            <person name="Desjardin D."/>
            <person name="Finy P."/>
            <person name="Geml J."/>
            <person name="Haridas S."/>
            <person name="Hughes K."/>
            <person name="Justo A."/>
            <person name="Karasinski D."/>
            <person name="Kautmanova I."/>
            <person name="Kiss B."/>
            <person name="Kocsube S."/>
            <person name="Kotiranta H."/>
            <person name="LaButti K.M."/>
            <person name="Lechner B.E."/>
            <person name="Liimatainen K."/>
            <person name="Lipzen A."/>
            <person name="Lukacs Z."/>
            <person name="Mihaltcheva S."/>
            <person name="Morgado L.N."/>
            <person name="Niskanen T."/>
            <person name="Noordeloos M.E."/>
            <person name="Ohm R.A."/>
            <person name="Ortiz-Santana B."/>
            <person name="Ovrebo C."/>
            <person name="Racz N."/>
            <person name="Riley R."/>
            <person name="Savchenko A."/>
            <person name="Shiryaev A."/>
            <person name="Soop K."/>
            <person name="Spirin V."/>
            <person name="Szebenyi C."/>
            <person name="Tomsovsky M."/>
            <person name="Tulloss R.E."/>
            <person name="Uehling J."/>
            <person name="Grigoriev I.V."/>
            <person name="Vagvolgyi C."/>
            <person name="Papp T."/>
            <person name="Martin F.M."/>
            <person name="Miettinen O."/>
            <person name="Hibbett D.S."/>
            <person name="Nagy L.G."/>
        </authorList>
    </citation>
    <scope>NUCLEOTIDE SEQUENCE [LARGE SCALE GENOMIC DNA]</scope>
    <source>
        <strain evidence="3 4">CBS 309.79</strain>
    </source>
</reference>
<evidence type="ECO:0008006" key="5">
    <source>
        <dbReference type="Google" id="ProtNLM"/>
    </source>
</evidence>
<gene>
    <name evidence="3" type="ORF">BDV98DRAFT_597309</name>
</gene>
<evidence type="ECO:0000256" key="2">
    <source>
        <dbReference type="SAM" id="SignalP"/>
    </source>
</evidence>
<evidence type="ECO:0000313" key="3">
    <source>
        <dbReference type="EMBL" id="TFK96774.1"/>
    </source>
</evidence>
<keyword evidence="4" id="KW-1185">Reference proteome</keyword>
<feature type="chain" id="PRO_5023001203" description="Glycoside hydrolase 131 catalytic N-terminal domain-containing protein" evidence="2">
    <location>
        <begin position="21"/>
        <end position="261"/>
    </location>
</feature>
<dbReference type="AlphaFoldDB" id="A0A5C3Q3Y2"/>
<organism evidence="3 4">
    <name type="scientific">Pterulicium gracile</name>
    <dbReference type="NCBI Taxonomy" id="1884261"/>
    <lineage>
        <taxon>Eukaryota</taxon>
        <taxon>Fungi</taxon>
        <taxon>Dikarya</taxon>
        <taxon>Basidiomycota</taxon>
        <taxon>Agaricomycotina</taxon>
        <taxon>Agaricomycetes</taxon>
        <taxon>Agaricomycetidae</taxon>
        <taxon>Agaricales</taxon>
        <taxon>Pleurotineae</taxon>
        <taxon>Pterulaceae</taxon>
        <taxon>Pterulicium</taxon>
    </lineage>
</organism>
<accession>A0A5C3Q3Y2</accession>
<evidence type="ECO:0000256" key="1">
    <source>
        <dbReference type="SAM" id="MobiDB-lite"/>
    </source>
</evidence>
<feature type="signal peptide" evidence="2">
    <location>
        <begin position="1"/>
        <end position="20"/>
    </location>
</feature>
<proteinExistence type="predicted"/>
<keyword evidence="2" id="KW-0732">Signal</keyword>
<dbReference type="Proteomes" id="UP000305067">
    <property type="component" value="Unassembled WGS sequence"/>
</dbReference>
<dbReference type="OrthoDB" id="5120139at2759"/>
<name>A0A5C3Q3Y2_9AGAR</name>
<protein>
    <recommendedName>
        <fullName evidence="5">Glycoside hydrolase 131 catalytic N-terminal domain-containing protein</fullName>
    </recommendedName>
</protein>
<dbReference type="EMBL" id="ML178855">
    <property type="protein sequence ID" value="TFK96774.1"/>
    <property type="molecule type" value="Genomic_DNA"/>
</dbReference>
<feature type="region of interest" description="Disordered" evidence="1">
    <location>
        <begin position="240"/>
        <end position="261"/>
    </location>
</feature>
<sequence length="261" mass="28100">MQLSFLTGLIALVAFGHAQAQFTAKMNGVTIKKGTKFTAPIIVRGKHVGFDIDPTTLGAVNYFFTGAADPERLVTTKTNIYLRKTPTLTAAQRANPVIDRVELEDDDFEIRVETNAGKVKIQAKDMASGGLFQFEPEMEDESKVEFTKVLDPGLFYFINPFTNKTNFGNGINADATHLMLIGKDSPEAATLTFQDGSTSKWSVLAGGRLGSVFGHDATEQGGAASNCTKQCQNQNQIHGSLPVPPDPTSVTPLFAPKQTAA</sequence>
<evidence type="ECO:0000313" key="4">
    <source>
        <dbReference type="Proteomes" id="UP000305067"/>
    </source>
</evidence>